<reference evidence="2 4" key="1">
    <citation type="submission" date="2008-03" db="EMBL/GenBank/DDBJ databases">
        <title>Annotation of Ixodes scapularis.</title>
        <authorList>
            <consortium name="Ixodes scapularis Genome Project Consortium"/>
            <person name="Caler E."/>
            <person name="Hannick L.I."/>
            <person name="Bidwell S."/>
            <person name="Joardar V."/>
            <person name="Thiagarajan M."/>
            <person name="Amedeo P."/>
            <person name="Galinsky K.J."/>
            <person name="Schobel S."/>
            <person name="Inman J."/>
            <person name="Hostetler J."/>
            <person name="Miller J."/>
            <person name="Hammond M."/>
            <person name="Megy K."/>
            <person name="Lawson D."/>
            <person name="Kodira C."/>
            <person name="Sutton G."/>
            <person name="Meyer J."/>
            <person name="Hill C.A."/>
            <person name="Birren B."/>
            <person name="Nene V."/>
            <person name="Collins F."/>
            <person name="Alarcon-Chaidez F."/>
            <person name="Wikel S."/>
            <person name="Strausberg R."/>
        </authorList>
    </citation>
    <scope>NUCLEOTIDE SEQUENCE [LARGE SCALE GENOMIC DNA]</scope>
    <source>
        <strain evidence="4">Wikel</strain>
        <strain evidence="2">Wikel colony</strain>
    </source>
</reference>
<keyword evidence="1" id="KW-0732">Signal</keyword>
<dbReference type="Proteomes" id="UP000001555">
    <property type="component" value="Unassembled WGS sequence"/>
</dbReference>
<feature type="signal peptide" evidence="1">
    <location>
        <begin position="1"/>
        <end position="18"/>
    </location>
</feature>
<accession>B7Q0S8</accession>
<gene>
    <name evidence="2" type="ORF">IscW_ISCW010226</name>
</gene>
<sequence>MAVAVFGALSVLLSLRAAREIRNCRCPIAAATRGSHVADIAMTLGSSQAVSYLRKRLLLLFEDAKLMKKIVKIRETFSLTLPFPLTVEGKPRAGRTKQSPVGGGMACRCVICIL</sequence>
<dbReference type="InParanoid" id="B7Q0S8"/>
<name>B7Q0S8_IXOSC</name>
<proteinExistence type="predicted"/>
<protein>
    <recommendedName>
        <fullName evidence="5">Secreted protein</fullName>
    </recommendedName>
</protein>
<evidence type="ECO:0000313" key="3">
    <source>
        <dbReference type="EnsemblMetazoa" id="ISCW010226-PA"/>
    </source>
</evidence>
<evidence type="ECO:0000313" key="4">
    <source>
        <dbReference type="Proteomes" id="UP000001555"/>
    </source>
</evidence>
<dbReference type="VEuPathDB" id="VectorBase:ISCI010226"/>
<dbReference type="EnsemblMetazoa" id="ISCW010226-RA">
    <property type="protein sequence ID" value="ISCW010226-PA"/>
    <property type="gene ID" value="ISCW010226"/>
</dbReference>
<dbReference type="AlphaFoldDB" id="B7Q0S8"/>
<feature type="chain" id="PRO_5014568208" description="Secreted protein" evidence="1">
    <location>
        <begin position="19"/>
        <end position="114"/>
    </location>
</feature>
<dbReference type="PaxDb" id="6945-B7Q0S8"/>
<reference evidence="3" key="2">
    <citation type="submission" date="2020-05" db="UniProtKB">
        <authorList>
            <consortium name="EnsemblMetazoa"/>
        </authorList>
    </citation>
    <scope>IDENTIFICATION</scope>
    <source>
        <strain evidence="3">wikel</strain>
    </source>
</reference>
<evidence type="ECO:0008006" key="5">
    <source>
        <dbReference type="Google" id="ProtNLM"/>
    </source>
</evidence>
<dbReference type="HOGENOM" id="CLU_2123788_0_0_1"/>
<dbReference type="VEuPathDB" id="VectorBase:ISCW010226"/>
<organism>
    <name type="scientific">Ixodes scapularis</name>
    <name type="common">Black-legged tick</name>
    <name type="synonym">Deer tick</name>
    <dbReference type="NCBI Taxonomy" id="6945"/>
    <lineage>
        <taxon>Eukaryota</taxon>
        <taxon>Metazoa</taxon>
        <taxon>Ecdysozoa</taxon>
        <taxon>Arthropoda</taxon>
        <taxon>Chelicerata</taxon>
        <taxon>Arachnida</taxon>
        <taxon>Acari</taxon>
        <taxon>Parasitiformes</taxon>
        <taxon>Ixodida</taxon>
        <taxon>Ixodoidea</taxon>
        <taxon>Ixodidae</taxon>
        <taxon>Ixodinae</taxon>
        <taxon>Ixodes</taxon>
    </lineage>
</organism>
<evidence type="ECO:0000313" key="2">
    <source>
        <dbReference type="EMBL" id="EEC12450.1"/>
    </source>
</evidence>
<evidence type="ECO:0000256" key="1">
    <source>
        <dbReference type="SAM" id="SignalP"/>
    </source>
</evidence>
<keyword evidence="4" id="KW-1185">Reference proteome</keyword>
<dbReference type="EMBL" id="ABJB010478327">
    <property type="status" value="NOT_ANNOTATED_CDS"/>
    <property type="molecule type" value="Genomic_DNA"/>
</dbReference>
<dbReference type="EMBL" id="DS833764">
    <property type="protein sequence ID" value="EEC12450.1"/>
    <property type="molecule type" value="Genomic_DNA"/>
</dbReference>